<evidence type="ECO:0000313" key="2">
    <source>
        <dbReference type="Proteomes" id="UP000789860"/>
    </source>
</evidence>
<reference evidence="1" key="1">
    <citation type="submission" date="2021-06" db="EMBL/GenBank/DDBJ databases">
        <authorList>
            <person name="Kallberg Y."/>
            <person name="Tangrot J."/>
            <person name="Rosling A."/>
        </authorList>
    </citation>
    <scope>NUCLEOTIDE SEQUENCE</scope>
    <source>
        <strain evidence="1">AU212A</strain>
    </source>
</reference>
<feature type="non-terminal residue" evidence="1">
    <location>
        <position position="355"/>
    </location>
</feature>
<proteinExistence type="predicted"/>
<sequence>YIYPIPYEMTIKDFFIKLTTRELSSEYDIDIIDLEAIECIEINKIQVAATIQVSSNCNILEVTTNNVHRTKLYFPNFSQLEKSNRKLNLRDDIVDWIQHHDRGQRMHYIQGLSCAFSFKIGEYRFNIGNNAFNAISIWKINEEANEEKILQENKRIISKLQEDAPCYHTRAIRISYLRTCELLLLKAKLSSLQTIYRMLTSDISAAETMDQAKVNKRVRITLDLRDPEIAEVAAQFLEGKAADAITAVDKCRHDPIVHLETAISVNDLLHQIKKKYPTRILIPNTHYASAIFHYKKEFAPEFPVAAVERGKKVVVSRNTIFAVANHDYTKTGIIPSVTMICNIPESINSDFYAGK</sequence>
<comment type="caution">
    <text evidence="1">The sequence shown here is derived from an EMBL/GenBank/DDBJ whole genome shotgun (WGS) entry which is preliminary data.</text>
</comment>
<gene>
    <name evidence="1" type="ORF">SCALOS_LOCUS7673</name>
</gene>
<keyword evidence="2" id="KW-1185">Reference proteome</keyword>
<dbReference type="EMBL" id="CAJVPM010017813">
    <property type="protein sequence ID" value="CAG8621838.1"/>
    <property type="molecule type" value="Genomic_DNA"/>
</dbReference>
<evidence type="ECO:0000313" key="1">
    <source>
        <dbReference type="EMBL" id="CAG8621838.1"/>
    </source>
</evidence>
<organism evidence="1 2">
    <name type="scientific">Scutellospora calospora</name>
    <dbReference type="NCBI Taxonomy" id="85575"/>
    <lineage>
        <taxon>Eukaryota</taxon>
        <taxon>Fungi</taxon>
        <taxon>Fungi incertae sedis</taxon>
        <taxon>Mucoromycota</taxon>
        <taxon>Glomeromycotina</taxon>
        <taxon>Glomeromycetes</taxon>
        <taxon>Diversisporales</taxon>
        <taxon>Gigasporaceae</taxon>
        <taxon>Scutellospora</taxon>
    </lineage>
</organism>
<dbReference type="Proteomes" id="UP000789860">
    <property type="component" value="Unassembled WGS sequence"/>
</dbReference>
<accession>A0ACA9N0N6</accession>
<protein>
    <submittedName>
        <fullName evidence="1">11761_t:CDS:1</fullName>
    </submittedName>
</protein>
<name>A0ACA9N0N6_9GLOM</name>
<feature type="non-terminal residue" evidence="1">
    <location>
        <position position="1"/>
    </location>
</feature>